<reference evidence="1" key="1">
    <citation type="journal article" date="2014" name="BMC Microbiol.">
        <title>The presence of nitrate dramatically changed the predominant microbial community in perchlorate degrading cultures under saline conditions.</title>
        <authorList>
            <person name="Stepanov V.G."/>
            <person name="Xiao Y."/>
            <person name="Tran Q."/>
            <person name="Rojas M."/>
            <person name="Willson R.C."/>
            <person name="Fofanov Y."/>
            <person name="Fox G.E."/>
            <person name="Roberts D.J."/>
        </authorList>
    </citation>
    <scope>NUCLEOTIDE SEQUENCE</scope>
</reference>
<dbReference type="AlphaFoldDB" id="T2D1U5"/>
<proteinExistence type="predicted"/>
<sequence>MCSRYSGFPEYSGAPSAQATRYHASINFPLLVSMRSALQRVENTMKNTIDDVDYIIDQSRLIIIFQ</sequence>
<accession>T2D1U5</accession>
<protein>
    <submittedName>
        <fullName evidence="1">Uncharacterized protein</fullName>
    </submittedName>
</protein>
<name>T2D1U5_UNCXX</name>
<organism evidence="1">
    <name type="scientific">mixed culture bacterium NP30</name>
    <dbReference type="NCBI Taxonomy" id="1398723"/>
    <lineage>
        <taxon>Bacteria</taxon>
    </lineage>
</organism>
<dbReference type="EMBL" id="KF135674">
    <property type="protein sequence ID" value="AGV40332.1"/>
    <property type="molecule type" value="Genomic_DNA"/>
</dbReference>
<evidence type="ECO:0000313" key="1">
    <source>
        <dbReference type="EMBL" id="AGV40332.1"/>
    </source>
</evidence>
<gene>
    <name evidence="1" type="ORF">NP30_M03</name>
</gene>